<gene>
    <name evidence="10" type="primary">srrA_4</name>
    <name evidence="10" type="ORF">SPACI_052810</name>
</gene>
<dbReference type="PROSITE" id="PS50110">
    <property type="entry name" value="RESPONSE_REGULATORY"/>
    <property type="match status" value="1"/>
</dbReference>
<evidence type="ECO:0000259" key="9">
    <source>
        <dbReference type="PROSITE" id="PS51755"/>
    </source>
</evidence>
<dbReference type="Gene3D" id="3.40.50.2300">
    <property type="match status" value="1"/>
</dbReference>
<evidence type="ECO:0000256" key="2">
    <source>
        <dbReference type="ARBA" id="ARBA00023012"/>
    </source>
</evidence>
<dbReference type="Gene3D" id="6.10.250.690">
    <property type="match status" value="1"/>
</dbReference>
<protein>
    <submittedName>
        <fullName evidence="10">Transcriptional regulatory protein SrrA</fullName>
    </submittedName>
</protein>
<feature type="domain" description="OmpR/PhoB-type" evidence="9">
    <location>
        <begin position="130"/>
        <end position="229"/>
    </location>
</feature>
<dbReference type="Pfam" id="PF00072">
    <property type="entry name" value="Response_reg"/>
    <property type="match status" value="1"/>
</dbReference>
<dbReference type="SMART" id="SM00862">
    <property type="entry name" value="Trans_reg_C"/>
    <property type="match status" value="1"/>
</dbReference>
<feature type="modified residue" description="4-aspartylphosphate" evidence="6">
    <location>
        <position position="54"/>
    </location>
</feature>
<proteinExistence type="predicted"/>
<dbReference type="SUPFAM" id="SSF46894">
    <property type="entry name" value="C-terminal effector domain of the bipartite response regulators"/>
    <property type="match status" value="1"/>
</dbReference>
<dbReference type="Proteomes" id="UP000216052">
    <property type="component" value="Chromosome"/>
</dbReference>
<evidence type="ECO:0000256" key="5">
    <source>
        <dbReference type="ARBA" id="ARBA00023163"/>
    </source>
</evidence>
<feature type="DNA-binding region" description="OmpR/PhoB-type" evidence="7">
    <location>
        <begin position="130"/>
        <end position="229"/>
    </location>
</feature>
<dbReference type="PANTHER" id="PTHR48111">
    <property type="entry name" value="REGULATOR OF RPOS"/>
    <property type="match status" value="1"/>
</dbReference>
<dbReference type="RefSeq" id="WP_093792228.1">
    <property type="nucleotide sequence ID" value="NZ_CP155571.1"/>
</dbReference>
<dbReference type="InterPro" id="IPR036388">
    <property type="entry name" value="WH-like_DNA-bd_sf"/>
</dbReference>
<keyword evidence="5" id="KW-0804">Transcription</keyword>
<name>A0ABZ3JAN9_SPOA4</name>
<evidence type="ECO:0000256" key="1">
    <source>
        <dbReference type="ARBA" id="ARBA00022553"/>
    </source>
</evidence>
<keyword evidence="4 7" id="KW-0238">DNA-binding</keyword>
<dbReference type="CDD" id="cd00383">
    <property type="entry name" value="trans_reg_C"/>
    <property type="match status" value="1"/>
</dbReference>
<dbReference type="PANTHER" id="PTHR48111:SF40">
    <property type="entry name" value="PHOSPHATE REGULON TRANSCRIPTIONAL REGULATORY PROTEIN PHOB"/>
    <property type="match status" value="1"/>
</dbReference>
<organism evidence="10 11">
    <name type="scientific">Sporomusa acidovorans (strain ATCC 49682 / DSM 3132 / Mol)</name>
    <dbReference type="NCBI Taxonomy" id="1123286"/>
    <lineage>
        <taxon>Bacteria</taxon>
        <taxon>Bacillati</taxon>
        <taxon>Bacillota</taxon>
        <taxon>Negativicutes</taxon>
        <taxon>Selenomonadales</taxon>
        <taxon>Sporomusaceae</taxon>
        <taxon>Sporomusa</taxon>
    </lineage>
</organism>
<feature type="domain" description="Response regulatory" evidence="8">
    <location>
        <begin position="5"/>
        <end position="118"/>
    </location>
</feature>
<dbReference type="InterPro" id="IPR011006">
    <property type="entry name" value="CheY-like_superfamily"/>
</dbReference>
<dbReference type="SUPFAM" id="SSF52172">
    <property type="entry name" value="CheY-like"/>
    <property type="match status" value="1"/>
</dbReference>
<keyword evidence="1 6" id="KW-0597">Phosphoprotein</keyword>
<dbReference type="PROSITE" id="PS51755">
    <property type="entry name" value="OMPR_PHOB"/>
    <property type="match status" value="1"/>
</dbReference>
<accession>A0ABZ3JAN9</accession>
<dbReference type="EMBL" id="CP155571">
    <property type="protein sequence ID" value="XFO75166.1"/>
    <property type="molecule type" value="Genomic_DNA"/>
</dbReference>
<dbReference type="Gene3D" id="1.10.10.10">
    <property type="entry name" value="Winged helix-like DNA-binding domain superfamily/Winged helix DNA-binding domain"/>
    <property type="match status" value="1"/>
</dbReference>
<evidence type="ECO:0000313" key="11">
    <source>
        <dbReference type="Proteomes" id="UP000216052"/>
    </source>
</evidence>
<dbReference type="Pfam" id="PF00486">
    <property type="entry name" value="Trans_reg_C"/>
    <property type="match status" value="1"/>
</dbReference>
<keyword evidence="11" id="KW-1185">Reference proteome</keyword>
<evidence type="ECO:0000256" key="7">
    <source>
        <dbReference type="PROSITE-ProRule" id="PRU01091"/>
    </source>
</evidence>
<keyword evidence="3" id="KW-0805">Transcription regulation</keyword>
<evidence type="ECO:0000256" key="4">
    <source>
        <dbReference type="ARBA" id="ARBA00023125"/>
    </source>
</evidence>
<keyword evidence="2" id="KW-0902">Two-component regulatory system</keyword>
<evidence type="ECO:0000259" key="8">
    <source>
        <dbReference type="PROSITE" id="PS50110"/>
    </source>
</evidence>
<dbReference type="InterPro" id="IPR001867">
    <property type="entry name" value="OmpR/PhoB-type_DNA-bd"/>
</dbReference>
<evidence type="ECO:0000256" key="6">
    <source>
        <dbReference type="PROSITE-ProRule" id="PRU00169"/>
    </source>
</evidence>
<dbReference type="InterPro" id="IPR016032">
    <property type="entry name" value="Sig_transdc_resp-reg_C-effctor"/>
</dbReference>
<evidence type="ECO:0000313" key="10">
    <source>
        <dbReference type="EMBL" id="XFO75166.1"/>
    </source>
</evidence>
<reference evidence="10" key="1">
    <citation type="submission" date="2024-05" db="EMBL/GenBank/DDBJ databases">
        <title>Isolation and characterization of Sporomusa carbonis sp. nov., a carboxydotrophic hydrogenogen in the genus of Sporomusa isolated from a charcoal burning pile.</title>
        <authorList>
            <person name="Boeer T."/>
            <person name="Rosenbaum F."/>
            <person name="Eysell L."/>
            <person name="Mueller V."/>
            <person name="Daniel R."/>
            <person name="Poehlein A."/>
        </authorList>
    </citation>
    <scope>NUCLEOTIDE SEQUENCE [LARGE SCALE GENOMIC DNA]</scope>
    <source>
        <strain evidence="10">DSM 3132</strain>
    </source>
</reference>
<dbReference type="InterPro" id="IPR001789">
    <property type="entry name" value="Sig_transdc_resp-reg_receiver"/>
</dbReference>
<dbReference type="InterPro" id="IPR039420">
    <property type="entry name" value="WalR-like"/>
</dbReference>
<evidence type="ECO:0000256" key="3">
    <source>
        <dbReference type="ARBA" id="ARBA00023015"/>
    </source>
</evidence>
<dbReference type="SMART" id="SM00448">
    <property type="entry name" value="REC"/>
    <property type="match status" value="1"/>
</dbReference>
<sequence>MSGEKILVVDDDAKIVKIVKHCLERENFLVVSAVDGENALTVAKKEQPDLVILDLMLPKLNGLDVCKILTAEYGVPIIILSAKGDELDRIVGFRLGVDDYLTKPFSPIELVLRVQAVIRRVQGWRMNQASQALTYGSLSIDPGTREVTVNGTAVNLTSKEFELLWLLASNPQQVFTRMQLLNKIWHSDYEGDENTVTVHVRRLREKIEPTPSAPTYIKTVWGVGYKFVGE</sequence>